<evidence type="ECO:0000313" key="4">
    <source>
        <dbReference type="EMBL" id="GGA89015.1"/>
    </source>
</evidence>
<dbReference type="Gene3D" id="3.40.50.1000">
    <property type="entry name" value="HAD superfamily/HAD-like"/>
    <property type="match status" value="1"/>
</dbReference>
<keyword evidence="2" id="KW-0378">Hydrolase</keyword>
<dbReference type="SFLD" id="SFLDG01129">
    <property type="entry name" value="C1.5:_HAD__Beta-PGM__Phosphata"/>
    <property type="match status" value="1"/>
</dbReference>
<dbReference type="GO" id="GO:0044281">
    <property type="term" value="P:small molecule metabolic process"/>
    <property type="evidence" value="ECO:0007669"/>
    <property type="project" value="UniProtKB-ARBA"/>
</dbReference>
<dbReference type="InterPro" id="IPR051400">
    <property type="entry name" value="HAD-like_hydrolase"/>
</dbReference>
<reference evidence="4" key="2">
    <citation type="submission" date="2020-09" db="EMBL/GenBank/DDBJ databases">
        <authorList>
            <person name="Sun Q."/>
            <person name="Zhou Y."/>
        </authorList>
    </citation>
    <scope>NUCLEOTIDE SEQUENCE</scope>
    <source>
        <strain evidence="4">CGMCC 1.15082</strain>
    </source>
</reference>
<proteinExistence type="predicted"/>
<dbReference type="EMBL" id="BMHH01000005">
    <property type="protein sequence ID" value="GGA89015.1"/>
    <property type="molecule type" value="Genomic_DNA"/>
</dbReference>
<dbReference type="AlphaFoldDB" id="A0A916S7W1"/>
<dbReference type="Proteomes" id="UP000646478">
    <property type="component" value="Unassembled WGS sequence"/>
</dbReference>
<evidence type="ECO:0000313" key="5">
    <source>
        <dbReference type="Proteomes" id="UP000646478"/>
    </source>
</evidence>
<comment type="caution">
    <text evidence="4">The sequence shown here is derived from an EMBL/GenBank/DDBJ whole genome shotgun (WGS) entry which is preliminary data.</text>
</comment>
<dbReference type="GO" id="GO:0016787">
    <property type="term" value="F:hydrolase activity"/>
    <property type="evidence" value="ECO:0007669"/>
    <property type="project" value="UniProtKB-KW"/>
</dbReference>
<dbReference type="SFLD" id="SFLDS00003">
    <property type="entry name" value="Haloacid_Dehalogenase"/>
    <property type="match status" value="1"/>
</dbReference>
<dbReference type="SUPFAM" id="SSF56784">
    <property type="entry name" value="HAD-like"/>
    <property type="match status" value="1"/>
</dbReference>
<comment type="cofactor">
    <cofactor evidence="1">
        <name>Mg(2+)</name>
        <dbReference type="ChEBI" id="CHEBI:18420"/>
    </cofactor>
</comment>
<evidence type="ECO:0000256" key="1">
    <source>
        <dbReference type="ARBA" id="ARBA00001946"/>
    </source>
</evidence>
<name>A0A916S7W1_9HYPH</name>
<dbReference type="PANTHER" id="PTHR46470">
    <property type="entry name" value="N-ACYLNEURAMINATE-9-PHOSPHATASE"/>
    <property type="match status" value="1"/>
</dbReference>
<dbReference type="InterPro" id="IPR006439">
    <property type="entry name" value="HAD-SF_hydro_IA"/>
</dbReference>
<dbReference type="InterPro" id="IPR036412">
    <property type="entry name" value="HAD-like_sf"/>
</dbReference>
<dbReference type="NCBIfam" id="TIGR01549">
    <property type="entry name" value="HAD-SF-IA-v1"/>
    <property type="match status" value="1"/>
</dbReference>
<accession>A0A916S7W1</accession>
<gene>
    <name evidence="4" type="ORF">GCM10011491_16020</name>
</gene>
<protein>
    <submittedName>
        <fullName evidence="4">Haloacid dehalogenase</fullName>
    </submittedName>
</protein>
<organism evidence="4 5">
    <name type="scientific">Brucella endophytica</name>
    <dbReference type="NCBI Taxonomy" id="1963359"/>
    <lineage>
        <taxon>Bacteria</taxon>
        <taxon>Pseudomonadati</taxon>
        <taxon>Pseudomonadota</taxon>
        <taxon>Alphaproteobacteria</taxon>
        <taxon>Hyphomicrobiales</taxon>
        <taxon>Brucellaceae</taxon>
        <taxon>Brucella/Ochrobactrum group</taxon>
        <taxon>Brucella</taxon>
    </lineage>
</organism>
<dbReference type="Pfam" id="PF00702">
    <property type="entry name" value="Hydrolase"/>
    <property type="match status" value="1"/>
</dbReference>
<sequence>MLNLPFELEWEACLIRAVFFDVGETLVNETRQWDEWADWLDVPKFCFAAALGAVIQRGGHHREVFTYFDKAFDYEKAKAERKRRGLDYSIRPDDLYEDAVPTLKRLAADGYIVGIAGNQPEETERALAKCGVRAQIIASSMSWGVEKPSVAFFERMISEANVHPSEIVYVGDRLDNDVIPASKAGLHTIFIRRGPWAPIQSQLMDISRADAIIDSLTELHERLATL</sequence>
<keyword evidence="3" id="KW-0460">Magnesium</keyword>
<dbReference type="InterPro" id="IPR023214">
    <property type="entry name" value="HAD_sf"/>
</dbReference>
<keyword evidence="5" id="KW-1185">Reference proteome</keyword>
<evidence type="ECO:0000256" key="2">
    <source>
        <dbReference type="ARBA" id="ARBA00022801"/>
    </source>
</evidence>
<reference evidence="4" key="1">
    <citation type="journal article" date="2014" name="Int. J. Syst. Evol. Microbiol.">
        <title>Complete genome sequence of Corynebacterium casei LMG S-19264T (=DSM 44701T), isolated from a smear-ripened cheese.</title>
        <authorList>
            <consortium name="US DOE Joint Genome Institute (JGI-PGF)"/>
            <person name="Walter F."/>
            <person name="Albersmeier A."/>
            <person name="Kalinowski J."/>
            <person name="Ruckert C."/>
        </authorList>
    </citation>
    <scope>NUCLEOTIDE SEQUENCE</scope>
    <source>
        <strain evidence="4">CGMCC 1.15082</strain>
    </source>
</reference>
<evidence type="ECO:0000256" key="3">
    <source>
        <dbReference type="ARBA" id="ARBA00022842"/>
    </source>
</evidence>